<dbReference type="InterPro" id="IPR036322">
    <property type="entry name" value="WD40_repeat_dom_sf"/>
</dbReference>
<feature type="transmembrane region" description="Helical" evidence="2">
    <location>
        <begin position="1478"/>
        <end position="1504"/>
    </location>
</feature>
<evidence type="ECO:0000313" key="4">
    <source>
        <dbReference type="Proteomes" id="UP000027073"/>
    </source>
</evidence>
<name>A0A067NS30_PLEO1</name>
<evidence type="ECO:0000256" key="1">
    <source>
        <dbReference type="SAM" id="MobiDB-lite"/>
    </source>
</evidence>
<feature type="region of interest" description="Disordered" evidence="1">
    <location>
        <begin position="340"/>
        <end position="438"/>
    </location>
</feature>
<dbReference type="SUPFAM" id="SSF50978">
    <property type="entry name" value="WD40 repeat-like"/>
    <property type="match status" value="1"/>
</dbReference>
<keyword evidence="2" id="KW-0472">Membrane</keyword>
<dbReference type="InParanoid" id="A0A067NS30"/>
<evidence type="ECO:0000256" key="2">
    <source>
        <dbReference type="SAM" id="Phobius"/>
    </source>
</evidence>
<dbReference type="HOGENOM" id="CLU_242703_0_0_1"/>
<feature type="compositionally biased region" description="Pro residues" evidence="1">
    <location>
        <begin position="393"/>
        <end position="403"/>
    </location>
</feature>
<dbReference type="OrthoDB" id="3039677at2759"/>
<reference evidence="4" key="1">
    <citation type="journal article" date="2014" name="Proc. Natl. Acad. Sci. U.S.A.">
        <title>Extensive sampling of basidiomycete genomes demonstrates inadequacy of the white-rot/brown-rot paradigm for wood decay fungi.</title>
        <authorList>
            <person name="Riley R."/>
            <person name="Salamov A.A."/>
            <person name="Brown D.W."/>
            <person name="Nagy L.G."/>
            <person name="Floudas D."/>
            <person name="Held B.W."/>
            <person name="Levasseur A."/>
            <person name="Lombard V."/>
            <person name="Morin E."/>
            <person name="Otillar R."/>
            <person name="Lindquist E.A."/>
            <person name="Sun H."/>
            <person name="LaButti K.M."/>
            <person name="Schmutz J."/>
            <person name="Jabbour D."/>
            <person name="Luo H."/>
            <person name="Baker S.E."/>
            <person name="Pisabarro A.G."/>
            <person name="Walton J.D."/>
            <person name="Blanchette R.A."/>
            <person name="Henrissat B."/>
            <person name="Martin F."/>
            <person name="Cullen D."/>
            <person name="Hibbett D.S."/>
            <person name="Grigoriev I.V."/>
        </authorList>
    </citation>
    <scope>NUCLEOTIDE SEQUENCE [LARGE SCALE GENOMIC DNA]</scope>
    <source>
        <strain evidence="4">PC15</strain>
    </source>
</reference>
<dbReference type="Proteomes" id="UP000027073">
    <property type="component" value="Unassembled WGS sequence"/>
</dbReference>
<feature type="compositionally biased region" description="Polar residues" evidence="1">
    <location>
        <begin position="367"/>
        <end position="390"/>
    </location>
</feature>
<dbReference type="STRING" id="1137138.A0A067NS30"/>
<feature type="compositionally biased region" description="Polar residues" evidence="1">
    <location>
        <begin position="599"/>
        <end position="609"/>
    </location>
</feature>
<sequence length="1644" mass="183258">MPVDESIYAFSGALTLKRVQTRSAATCVSSLKISPHPHEMLAVGDMKGVLTIHWMNKNLEIFRKKMVRRGHQSVAIRALAWNPQQPNELYVGFANRDLIGYKLRIDVHNTGHEDPSSFLTFRGAIHDVALPPSGTDIFLLFGTSLAVVRQGTRAHSTIPMPPESRPIRLILDVTCVVVIFMVSEPGVLPAAIAYDLHSYEIRWKLFTSCNDMMSNFSPTCDAYDVDIDILAQHFMSLTVKDVPKTPSVPGAYPETPRVQLSPRVKKIINFLSLYSENNREMVENRARQLCNVTDADMFENKALNALSLLVTDSNTQTLQEPAKHLCELLFIAKKSVRFSQAPPDDDVFGTPSDTTNSAKDVRVKNEPPSSHISLQTTELTDSQVPQKTENQPMQPPMPVPIPLQPSAESSAQHDPPLHGSQDPRAPSHVATNTTPQPAISSKVLTVQATVPPAASAPPHLTSRPTIMVLGPTSQMQRPNISQVPPPPVPAAYTYAAPEALSVIPQNEPPHGWQYYPGDSIHVGPPSQSQGYYSVDVSAPPHSATRYYSPPPSAPDATWQAPRHTSAPPPAMPIRTTPYESISTPRRHISAPPPQPRGETLSTPPTQNQWLSKSSSFEINNVSNTLVLYNNNDQPITIASLTTKNNEKPIKEGYHVKARYIHCDRQSYVPVVISRPILPSNWNKLAGDLFIITTGPLGPSTVVETVWMLKEEGTWHDITHDFNSDQLDLLHLVPHPAKAIASDHFLSRRTSAVRKRTSTYASPVFIEIQLILWTSYSSFLQKQVPIQAVTTDEPLNMWLSDSDDEDLPPNEIGPMPVEGVIRVETPDPGQMVDEILGAENVEPSNPSLTQDIKLHSSIRKILTYLASDASGPSREHVSQRATIDVLRRICHLIDIDPSSVPSIGRNVKLPLAVMDETVIPHLASLLPERDAKRTSVLGIDIMKEIWQDMECTMLPTWVSRVPRDWTSLTDLNTSQTRMLCTVHLPITLICMWHASEGRMREILANFMDLVMAVITANMRTTSKEQIATYDFHITRYMQQAHQLYPDVSIKPIHHAALHVGRMLEDFGPVHSHSSPYYEHYINFLHRMNTNRKPGGQLESMMMMTSARNANLSALLADDAALCNKVSGIVDILAKFSREDTRRLARFGEFEPSSEIKLGLEVELARLDDCYYQKLCSQLSATVLVNRNPSFYDEILLHGISYGCAGTSKIRNSPVVFHPAATTVDADTPILAGVVERVFQYTTPLFTGIFLGIQSFQPVNLALDPYRQYGFAGGFLCFRNVNDYHVIPSPAIVSHCALTSMGAETGQELVHALPLNRLRSPHSLSVKYLNAVASSIVAQDAQTFEHDLLNARSIEKLKTLSARSCKRCKRYQQIIKRRHRKDRRDHMMMVVVDDAFDAPTIKYLICCVEEGLLVVQTKSFALSSRLETEVPTTLEMVNSHLLETSKEMRLSLSTLALGFQPQGHYDDLWYTCRAYNLKDIMMSFLVLWIVFLTFIFPPQSVFAMLLPPKAYKGLSDHRNRCIAGKFRCADSKRLKKAQLAIHVHALRKLQPIICGMSTSMFYMSIDMIVQNASIGLPRGSSHTLTTLETLSDPIGYTTYLAKEDYFLPICSVRWTKPIVEGSRSSGISSVAHDISDILSLYITTSI</sequence>
<dbReference type="VEuPathDB" id="FungiDB:PLEOSDRAFT_168806"/>
<evidence type="ECO:0000313" key="3">
    <source>
        <dbReference type="EMBL" id="KDQ26902.1"/>
    </source>
</evidence>
<gene>
    <name evidence="3" type="ORF">PLEOSDRAFT_168806</name>
</gene>
<keyword evidence="2" id="KW-1133">Transmembrane helix</keyword>
<accession>A0A067NS30</accession>
<protein>
    <submittedName>
        <fullName evidence="3">Uncharacterized protein</fullName>
    </submittedName>
</protein>
<dbReference type="EMBL" id="KL198009">
    <property type="protein sequence ID" value="KDQ26902.1"/>
    <property type="molecule type" value="Genomic_DNA"/>
</dbReference>
<keyword evidence="2" id="KW-0812">Transmembrane</keyword>
<proteinExistence type="predicted"/>
<feature type="region of interest" description="Disordered" evidence="1">
    <location>
        <begin position="542"/>
        <end position="609"/>
    </location>
</feature>
<organism evidence="3 4">
    <name type="scientific">Pleurotus ostreatus (strain PC15)</name>
    <name type="common">Oyster mushroom</name>
    <dbReference type="NCBI Taxonomy" id="1137138"/>
    <lineage>
        <taxon>Eukaryota</taxon>
        <taxon>Fungi</taxon>
        <taxon>Dikarya</taxon>
        <taxon>Basidiomycota</taxon>
        <taxon>Agaricomycotina</taxon>
        <taxon>Agaricomycetes</taxon>
        <taxon>Agaricomycetidae</taxon>
        <taxon>Agaricales</taxon>
        <taxon>Pleurotineae</taxon>
        <taxon>Pleurotaceae</taxon>
        <taxon>Pleurotus</taxon>
    </lineage>
</organism>
<feature type="compositionally biased region" description="Polar residues" evidence="1">
    <location>
        <begin position="429"/>
        <end position="438"/>
    </location>
</feature>